<protein>
    <recommendedName>
        <fullName evidence="8">Beta-glucosidase</fullName>
    </recommendedName>
</protein>
<dbReference type="Proteomes" id="UP001642360">
    <property type="component" value="Unassembled WGS sequence"/>
</dbReference>
<comment type="caution">
    <text evidence="6">The sequence shown here is derived from an EMBL/GenBank/DDBJ whole genome shotgun (WGS) entry which is preliminary data.</text>
</comment>
<dbReference type="PANTHER" id="PTHR10353:SF137">
    <property type="entry name" value="MYROSINASE 3-RELATED"/>
    <property type="match status" value="1"/>
</dbReference>
<evidence type="ECO:0008006" key="8">
    <source>
        <dbReference type="Google" id="ProtNLM"/>
    </source>
</evidence>
<feature type="chain" id="PRO_5044799224" description="Beta-glucosidase" evidence="5">
    <location>
        <begin position="29"/>
        <end position="134"/>
    </location>
</feature>
<evidence type="ECO:0000256" key="3">
    <source>
        <dbReference type="ARBA" id="ARBA00023295"/>
    </source>
</evidence>
<evidence type="ECO:0000256" key="1">
    <source>
        <dbReference type="ARBA" id="ARBA00010838"/>
    </source>
</evidence>
<evidence type="ECO:0000313" key="7">
    <source>
        <dbReference type="Proteomes" id="UP001642360"/>
    </source>
</evidence>
<dbReference type="InterPro" id="IPR001360">
    <property type="entry name" value="Glyco_hydro_1"/>
</dbReference>
<dbReference type="Pfam" id="PF00232">
    <property type="entry name" value="Glyco_hydro_1"/>
    <property type="match status" value="1"/>
</dbReference>
<evidence type="ECO:0000256" key="4">
    <source>
        <dbReference type="RuleBase" id="RU003690"/>
    </source>
</evidence>
<proteinExistence type="inferred from homology"/>
<keyword evidence="3" id="KW-0326">Glycosidase</keyword>
<dbReference type="InterPro" id="IPR017853">
    <property type="entry name" value="GH"/>
</dbReference>
<evidence type="ECO:0000256" key="2">
    <source>
        <dbReference type="ARBA" id="ARBA00022801"/>
    </source>
</evidence>
<organism evidence="6 7">
    <name type="scientific">Ilex paraguariensis</name>
    <name type="common">yerba mate</name>
    <dbReference type="NCBI Taxonomy" id="185542"/>
    <lineage>
        <taxon>Eukaryota</taxon>
        <taxon>Viridiplantae</taxon>
        <taxon>Streptophyta</taxon>
        <taxon>Embryophyta</taxon>
        <taxon>Tracheophyta</taxon>
        <taxon>Spermatophyta</taxon>
        <taxon>Magnoliopsida</taxon>
        <taxon>eudicotyledons</taxon>
        <taxon>Gunneridae</taxon>
        <taxon>Pentapetalae</taxon>
        <taxon>asterids</taxon>
        <taxon>campanulids</taxon>
        <taxon>Aquifoliales</taxon>
        <taxon>Aquifoliaceae</taxon>
        <taxon>Ilex</taxon>
    </lineage>
</organism>
<dbReference type="InterPro" id="IPR033132">
    <property type="entry name" value="GH_1_N_CS"/>
</dbReference>
<dbReference type="Gene3D" id="3.20.20.80">
    <property type="entry name" value="Glycosidases"/>
    <property type="match status" value="1"/>
</dbReference>
<comment type="similarity">
    <text evidence="1 4">Belongs to the glycosyl hydrolase 1 family.</text>
</comment>
<dbReference type="GO" id="GO:0008422">
    <property type="term" value="F:beta-glucosidase activity"/>
    <property type="evidence" value="ECO:0007669"/>
    <property type="project" value="UniProtKB-ARBA"/>
</dbReference>
<dbReference type="EMBL" id="CAUOFW020008946">
    <property type="protein sequence ID" value="CAK9184380.1"/>
    <property type="molecule type" value="Genomic_DNA"/>
</dbReference>
<dbReference type="PANTHER" id="PTHR10353">
    <property type="entry name" value="GLYCOSYL HYDROLASE"/>
    <property type="match status" value="1"/>
</dbReference>
<feature type="signal peptide" evidence="5">
    <location>
        <begin position="1"/>
        <end position="28"/>
    </location>
</feature>
<dbReference type="SUPFAM" id="SSF51445">
    <property type="entry name" value="(Trans)glycosidases"/>
    <property type="match status" value="1"/>
</dbReference>
<keyword evidence="5" id="KW-0732">Signal</keyword>
<reference evidence="6 7" key="1">
    <citation type="submission" date="2024-02" db="EMBL/GenBank/DDBJ databases">
        <authorList>
            <person name="Vignale AGUSTIN F."/>
            <person name="Sosa J E."/>
            <person name="Modenutti C."/>
        </authorList>
    </citation>
    <scope>NUCLEOTIDE SEQUENCE [LARGE SCALE GENOMIC DNA]</scope>
</reference>
<evidence type="ECO:0000313" key="6">
    <source>
        <dbReference type="EMBL" id="CAK9184380.1"/>
    </source>
</evidence>
<gene>
    <name evidence="6" type="ORF">ILEXP_LOCUS54698</name>
</gene>
<keyword evidence="2" id="KW-0378">Hydrolase</keyword>
<evidence type="ECO:0000256" key="5">
    <source>
        <dbReference type="SAM" id="SignalP"/>
    </source>
</evidence>
<name>A0ABC8UTL9_9AQUA</name>
<dbReference type="PROSITE" id="PS00653">
    <property type="entry name" value="GLYCOSYL_HYDROL_F1_2"/>
    <property type="match status" value="1"/>
</dbReference>
<dbReference type="AlphaFoldDB" id="A0ABC8UTL9"/>
<sequence length="134" mass="14745">MDSTKNSVMAAVGYLALCLLVLATSVKAFTEIETGLPWPLPIISCECDPHNELNRGSFPRGFVFGASSSAYQYEGAYNEGGAVADGSNGQIAADSYHRYKEDVEAIKFMGLDAYRLSIEWSRILPSKHRFSLHF</sequence>
<accession>A0ABC8UTL9</accession>
<keyword evidence="7" id="KW-1185">Reference proteome</keyword>